<sequence>MAFLCIDLGYTHSSVVLCREDQSQLLLVRDPVSHNPIISPHVTYGPNGWLIGARAEREQYTDPKNVVFGIKQLLTVPSVELSQKALNFPFELVKTEKDQTAVKLGYHVIQTNKFVQIMIHTFVQWAQNQFAVNQPIREVIFNVPHHFSPGQQDQFVACARDAGLERIHTVDDLTAIALVYQHERKSTEMIKVMFFNQGANSLHLSVFQFSNENMAELGTVDDKQTGGDEYDQRLLTHIMRKCVRKTDLAKLEDSALRYKILQSCRKAKHKLTTQADTSIQLPNDLSEEQQPLSCSRQLFERLNADLFAYFRLMIDSLLTKSSVRRSEVGEVVLVGGATKIPKIYEIIREYFGNHIIVNDELRLAHIFACGGILKLARLKNLSQMELPRETEVDETSLQGGCLTGSIVSQSDSFYLHEPIGFQIDGGVPITMFQANTLLPAQKDWIYMTEFDFQLPSVVRIWEGDWPRRVAENDSLGTLRCPELPPTLKGTPVFRITFEIGDQGDLAVSIVDLCTTCESRLVIKQYVINRSQVYECVDDRRRYLEREVKTILRILDTPTAEARMSKENREEVREKCNSTYSWLMSSEMKTLQKLEQRRQDLLNIWLDHVADLYSSTFSATNG</sequence>
<reference evidence="4 5" key="1">
    <citation type="submission" date="2019-04" db="EMBL/GenBank/DDBJ databases">
        <title>Annotation for the trematode Fasciola gigantica.</title>
        <authorList>
            <person name="Choi Y.-J."/>
        </authorList>
    </citation>
    <scope>NUCLEOTIDE SEQUENCE [LARGE SCALE GENOMIC DNA]</scope>
    <source>
        <strain evidence="4">Uganda_cow_1</strain>
    </source>
</reference>
<gene>
    <name evidence="4" type="ORF">FGIG_04320</name>
</gene>
<dbReference type="FunFam" id="3.90.640.10:FF:000003">
    <property type="entry name" value="Molecular chaperone DnaK"/>
    <property type="match status" value="1"/>
</dbReference>
<dbReference type="InterPro" id="IPR013126">
    <property type="entry name" value="Hsp_70_fam"/>
</dbReference>
<dbReference type="GO" id="GO:0005524">
    <property type="term" value="F:ATP binding"/>
    <property type="evidence" value="ECO:0007669"/>
    <property type="project" value="UniProtKB-KW"/>
</dbReference>
<dbReference type="Pfam" id="PF00012">
    <property type="entry name" value="HSP70"/>
    <property type="match status" value="2"/>
</dbReference>
<protein>
    <submittedName>
        <fullName evidence="4">Uncharacterized protein</fullName>
    </submittedName>
</protein>
<dbReference type="Proteomes" id="UP000316759">
    <property type="component" value="Unassembled WGS sequence"/>
</dbReference>
<evidence type="ECO:0000256" key="3">
    <source>
        <dbReference type="ARBA" id="ARBA00022840"/>
    </source>
</evidence>
<comment type="similarity">
    <text evidence="1">Belongs to the heat shock protein 70 family.</text>
</comment>
<dbReference type="InterPro" id="IPR043129">
    <property type="entry name" value="ATPase_NBD"/>
</dbReference>
<keyword evidence="3" id="KW-0067">ATP-binding</keyword>
<evidence type="ECO:0000256" key="2">
    <source>
        <dbReference type="ARBA" id="ARBA00022741"/>
    </source>
</evidence>
<dbReference type="InterPro" id="IPR029047">
    <property type="entry name" value="HSP70_peptide-bd_sf"/>
</dbReference>
<evidence type="ECO:0000256" key="1">
    <source>
        <dbReference type="ARBA" id="ARBA00007381"/>
    </source>
</evidence>
<evidence type="ECO:0000313" key="4">
    <source>
        <dbReference type="EMBL" id="TPP57755.1"/>
    </source>
</evidence>
<keyword evidence="2" id="KW-0547">Nucleotide-binding</keyword>
<dbReference type="AlphaFoldDB" id="A0A504YBW8"/>
<dbReference type="PRINTS" id="PR00301">
    <property type="entry name" value="HEATSHOCK70"/>
</dbReference>
<name>A0A504YBW8_FASGI</name>
<dbReference type="PANTHER" id="PTHR45639:SF34">
    <property type="entry name" value="CHAPERONE PROTEIN DNAK"/>
    <property type="match status" value="1"/>
</dbReference>
<dbReference type="OrthoDB" id="6271233at2759"/>
<proteinExistence type="inferred from homology"/>
<dbReference type="EMBL" id="SUNJ01012795">
    <property type="protein sequence ID" value="TPP57755.1"/>
    <property type="molecule type" value="Genomic_DNA"/>
</dbReference>
<dbReference type="GO" id="GO:0140662">
    <property type="term" value="F:ATP-dependent protein folding chaperone"/>
    <property type="evidence" value="ECO:0007669"/>
    <property type="project" value="InterPro"/>
</dbReference>
<dbReference type="GO" id="GO:0030968">
    <property type="term" value="P:endoplasmic reticulum unfolded protein response"/>
    <property type="evidence" value="ECO:0007669"/>
    <property type="project" value="TreeGrafter"/>
</dbReference>
<dbReference type="STRING" id="46835.A0A504YBW8"/>
<dbReference type="SUPFAM" id="SSF53067">
    <property type="entry name" value="Actin-like ATPase domain"/>
    <property type="match status" value="2"/>
</dbReference>
<dbReference type="InterPro" id="IPR018181">
    <property type="entry name" value="Heat_shock_70_CS"/>
</dbReference>
<dbReference type="Gene3D" id="3.30.30.30">
    <property type="match status" value="1"/>
</dbReference>
<keyword evidence="5" id="KW-1185">Reference proteome</keyword>
<accession>A0A504YBW8</accession>
<dbReference type="Gene3D" id="3.90.640.10">
    <property type="entry name" value="Actin, Chain A, domain 4"/>
    <property type="match status" value="1"/>
</dbReference>
<comment type="caution">
    <text evidence="4">The sequence shown here is derived from an EMBL/GenBank/DDBJ whole genome shotgun (WGS) entry which is preliminary data.</text>
</comment>
<evidence type="ECO:0000313" key="5">
    <source>
        <dbReference type="Proteomes" id="UP000316759"/>
    </source>
</evidence>
<dbReference type="PROSITE" id="PS01036">
    <property type="entry name" value="HSP70_3"/>
    <property type="match status" value="1"/>
</dbReference>
<dbReference type="SUPFAM" id="SSF100920">
    <property type="entry name" value="Heat shock protein 70kD (HSP70), peptide-binding domain"/>
    <property type="match status" value="1"/>
</dbReference>
<dbReference type="Gene3D" id="2.60.34.10">
    <property type="entry name" value="Substrate Binding Domain Of DNAk, Chain A, domain 1"/>
    <property type="match status" value="1"/>
</dbReference>
<organism evidence="4 5">
    <name type="scientific">Fasciola gigantica</name>
    <name type="common">Giant liver fluke</name>
    <dbReference type="NCBI Taxonomy" id="46835"/>
    <lineage>
        <taxon>Eukaryota</taxon>
        <taxon>Metazoa</taxon>
        <taxon>Spiralia</taxon>
        <taxon>Lophotrochozoa</taxon>
        <taxon>Platyhelminthes</taxon>
        <taxon>Trematoda</taxon>
        <taxon>Digenea</taxon>
        <taxon>Plagiorchiida</taxon>
        <taxon>Echinostomata</taxon>
        <taxon>Echinostomatoidea</taxon>
        <taxon>Fasciolidae</taxon>
        <taxon>Fasciola</taxon>
    </lineage>
</organism>
<dbReference type="GO" id="GO:0034663">
    <property type="term" value="C:endoplasmic reticulum chaperone complex"/>
    <property type="evidence" value="ECO:0007669"/>
    <property type="project" value="TreeGrafter"/>
</dbReference>
<dbReference type="Gene3D" id="3.30.420.40">
    <property type="match status" value="2"/>
</dbReference>
<dbReference type="PANTHER" id="PTHR45639">
    <property type="entry name" value="HSC70CB, ISOFORM G-RELATED"/>
    <property type="match status" value="1"/>
</dbReference>